<name>A0A7C9EMY2_OPUST</name>
<evidence type="ECO:0000313" key="1">
    <source>
        <dbReference type="EMBL" id="MBA4668545.1"/>
    </source>
</evidence>
<accession>A0A7C9EMY2</accession>
<dbReference type="EMBL" id="GISG01240111">
    <property type="protein sequence ID" value="MBA4668545.1"/>
    <property type="molecule type" value="Transcribed_RNA"/>
</dbReference>
<protein>
    <submittedName>
        <fullName evidence="1">Uncharacterized protein</fullName>
    </submittedName>
</protein>
<organism evidence="1">
    <name type="scientific">Opuntia streptacantha</name>
    <name type="common">Prickly pear cactus</name>
    <name type="synonym">Opuntia cardona</name>
    <dbReference type="NCBI Taxonomy" id="393608"/>
    <lineage>
        <taxon>Eukaryota</taxon>
        <taxon>Viridiplantae</taxon>
        <taxon>Streptophyta</taxon>
        <taxon>Embryophyta</taxon>
        <taxon>Tracheophyta</taxon>
        <taxon>Spermatophyta</taxon>
        <taxon>Magnoliopsida</taxon>
        <taxon>eudicotyledons</taxon>
        <taxon>Gunneridae</taxon>
        <taxon>Pentapetalae</taxon>
        <taxon>Caryophyllales</taxon>
        <taxon>Cactineae</taxon>
        <taxon>Cactaceae</taxon>
        <taxon>Opuntioideae</taxon>
        <taxon>Opuntia</taxon>
    </lineage>
</organism>
<sequence length="103" mass="11419">MPSQLSSFRTVSNGISTDSREILGQYEALRLRRFAQVLPISRSVSSLTHEQFGISRDSKRGHDITAERITVSGSLWQEPISSSCKRGQLSATCAMLLRFSDSV</sequence>
<reference evidence="1" key="1">
    <citation type="journal article" date="2013" name="J. Plant Res.">
        <title>Effect of fungi and light on seed germination of three Opuntia species from semiarid lands of central Mexico.</title>
        <authorList>
            <person name="Delgado-Sanchez P."/>
            <person name="Jimenez-Bremont J.F."/>
            <person name="Guerrero-Gonzalez Mde L."/>
            <person name="Flores J."/>
        </authorList>
    </citation>
    <scope>NUCLEOTIDE SEQUENCE</scope>
    <source>
        <tissue evidence="1">Cladode</tissue>
    </source>
</reference>
<dbReference type="AlphaFoldDB" id="A0A7C9EMY2"/>
<reference evidence="1" key="2">
    <citation type="submission" date="2020-07" db="EMBL/GenBank/DDBJ databases">
        <authorList>
            <person name="Vera ALvarez R."/>
            <person name="Arias-Moreno D.M."/>
            <person name="Jimenez-Jacinto V."/>
            <person name="Jimenez-Bremont J.F."/>
            <person name="Swaminathan K."/>
            <person name="Moose S.P."/>
            <person name="Guerrero-Gonzalez M.L."/>
            <person name="Marino-Ramirez L."/>
            <person name="Landsman D."/>
            <person name="Rodriguez-Kessler M."/>
            <person name="Delgado-Sanchez P."/>
        </authorList>
    </citation>
    <scope>NUCLEOTIDE SEQUENCE</scope>
    <source>
        <tissue evidence="1">Cladode</tissue>
    </source>
</reference>
<proteinExistence type="predicted"/>